<dbReference type="Gene3D" id="3.40.220.10">
    <property type="entry name" value="Leucine Aminopeptidase, subunit E, domain 1"/>
    <property type="match status" value="1"/>
</dbReference>
<dbReference type="SUPFAM" id="SSF52949">
    <property type="entry name" value="Macro domain-like"/>
    <property type="match status" value="1"/>
</dbReference>
<dbReference type="AlphaFoldDB" id="A0A068RMA6"/>
<evidence type="ECO:0000313" key="3">
    <source>
        <dbReference type="Proteomes" id="UP000027586"/>
    </source>
</evidence>
<dbReference type="Pfam" id="PF01661">
    <property type="entry name" value="Macro"/>
    <property type="match status" value="1"/>
</dbReference>
<reference evidence="2" key="1">
    <citation type="submission" date="2013-08" db="EMBL/GenBank/DDBJ databases">
        <title>Gene expansion shapes genome architecture in the human pathogen Lichtheimia corymbifera: an evolutionary genomics analysis in the ancient terrestrial Mucorales (Mucoromycotina).</title>
        <authorList>
            <person name="Schwartze V.U."/>
            <person name="Winter S."/>
            <person name="Shelest E."/>
            <person name="Marcet-Houben M."/>
            <person name="Horn F."/>
            <person name="Wehner S."/>
            <person name="Hoffmann K."/>
            <person name="Riege K."/>
            <person name="Sammeth M."/>
            <person name="Nowrousian M."/>
            <person name="Valiante V."/>
            <person name="Linde J."/>
            <person name="Jacobsen I.D."/>
            <person name="Marz M."/>
            <person name="Brakhage A.A."/>
            <person name="Gabaldon T."/>
            <person name="Bocker S."/>
            <person name="Voigt K."/>
        </authorList>
    </citation>
    <scope>NUCLEOTIDE SEQUENCE [LARGE SCALE GENOMIC DNA]</scope>
    <source>
        <strain evidence="2">FSU 9682</strain>
    </source>
</reference>
<dbReference type="EMBL" id="CBTN010000008">
    <property type="protein sequence ID" value="CDH51109.1"/>
    <property type="molecule type" value="Genomic_DNA"/>
</dbReference>
<gene>
    <name evidence="2" type="ORF">LCOR_02759.1</name>
</gene>
<accession>A0A068RMA6</accession>
<keyword evidence="3" id="KW-1185">Reference proteome</keyword>
<protein>
    <recommendedName>
        <fullName evidence="1">Macro domain-containing protein</fullName>
    </recommendedName>
</protein>
<dbReference type="VEuPathDB" id="FungiDB:LCOR_02759.1"/>
<dbReference type="OrthoDB" id="6077599at2759"/>
<dbReference type="InterPro" id="IPR043472">
    <property type="entry name" value="Macro_dom-like"/>
</dbReference>
<dbReference type="InterPro" id="IPR002589">
    <property type="entry name" value="Macro_dom"/>
</dbReference>
<sequence length="104" mass="10883">MTQSPIAKRAATDEATLRRRIASIIKQDTGDITALPVEAIVCPTNSALQPGGGNTVSGQVHAKGGPMLTEACRQLHGCQPGMSSTRLVRGTMKSKSWQIAIAIA</sequence>
<proteinExistence type="predicted"/>
<organism evidence="2 3">
    <name type="scientific">Lichtheimia corymbifera JMRC:FSU:9682</name>
    <dbReference type="NCBI Taxonomy" id="1263082"/>
    <lineage>
        <taxon>Eukaryota</taxon>
        <taxon>Fungi</taxon>
        <taxon>Fungi incertae sedis</taxon>
        <taxon>Mucoromycota</taxon>
        <taxon>Mucoromycotina</taxon>
        <taxon>Mucoromycetes</taxon>
        <taxon>Mucorales</taxon>
        <taxon>Lichtheimiaceae</taxon>
        <taxon>Lichtheimia</taxon>
    </lineage>
</organism>
<comment type="caution">
    <text evidence="2">The sequence shown here is derived from an EMBL/GenBank/DDBJ whole genome shotgun (WGS) entry which is preliminary data.</text>
</comment>
<name>A0A068RMA6_9FUNG</name>
<feature type="domain" description="Macro" evidence="1">
    <location>
        <begin position="43"/>
        <end position="82"/>
    </location>
</feature>
<evidence type="ECO:0000259" key="1">
    <source>
        <dbReference type="Pfam" id="PF01661"/>
    </source>
</evidence>
<dbReference type="Proteomes" id="UP000027586">
    <property type="component" value="Unassembled WGS sequence"/>
</dbReference>
<evidence type="ECO:0000313" key="2">
    <source>
        <dbReference type="EMBL" id="CDH51109.1"/>
    </source>
</evidence>